<dbReference type="SUPFAM" id="SSF51730">
    <property type="entry name" value="FAD-linked oxidoreductase"/>
    <property type="match status" value="1"/>
</dbReference>
<dbReference type="EC" id="1.2.1.88" evidence="2"/>
<feature type="domain" description="Aldehyde dehydrogenase" evidence="7">
    <location>
        <begin position="505"/>
        <end position="925"/>
    </location>
</feature>
<evidence type="ECO:0000256" key="1">
    <source>
        <dbReference type="ARBA" id="ARBA00004786"/>
    </source>
</evidence>
<dbReference type="InterPro" id="IPR002872">
    <property type="entry name" value="Proline_DH_dom"/>
</dbReference>
<dbReference type="InterPro" id="IPR016160">
    <property type="entry name" value="Ald_DH_CS_CYS"/>
</dbReference>
<dbReference type="EMBL" id="JAUHQA010000001">
    <property type="protein sequence ID" value="MDN4481735.1"/>
    <property type="molecule type" value="Genomic_DNA"/>
</dbReference>
<dbReference type="PANTHER" id="PTHR42862:SF1">
    <property type="entry name" value="DELTA-1-PYRROLINE-5-CARBOXYLATE DEHYDROGENASE 2, ISOFORM A-RELATED"/>
    <property type="match status" value="1"/>
</dbReference>
<reference evidence="9" key="1">
    <citation type="submission" date="2023-06" db="EMBL/GenBank/DDBJ databases">
        <title>Egi l300058.</title>
        <authorList>
            <person name="Gao L."/>
            <person name="Fang B.-Z."/>
            <person name="Li W.-J."/>
        </authorList>
    </citation>
    <scope>NUCLEOTIDE SEQUENCE</scope>
    <source>
        <strain evidence="9">EGI L300058</strain>
    </source>
</reference>
<feature type="domain" description="Proline dehydrogenase" evidence="8">
    <location>
        <begin position="131"/>
        <end position="421"/>
    </location>
</feature>
<evidence type="ECO:0000256" key="5">
    <source>
        <dbReference type="ARBA" id="ARBA00048142"/>
    </source>
</evidence>
<dbReference type="Pfam" id="PF01619">
    <property type="entry name" value="Pro_dh"/>
    <property type="match status" value="1"/>
</dbReference>
<dbReference type="SUPFAM" id="SSF53720">
    <property type="entry name" value="ALDH-like"/>
    <property type="match status" value="1"/>
</dbReference>
<dbReference type="PROSITE" id="PS00070">
    <property type="entry name" value="ALDEHYDE_DEHYDR_CYS"/>
    <property type="match status" value="1"/>
</dbReference>
<dbReference type="RefSeq" id="WP_301143470.1">
    <property type="nucleotide sequence ID" value="NZ_JAUHQA010000001.1"/>
</dbReference>
<dbReference type="InterPro" id="IPR029041">
    <property type="entry name" value="FAD-linked_oxidoreductase-like"/>
</dbReference>
<evidence type="ECO:0000256" key="6">
    <source>
        <dbReference type="SAM" id="MobiDB-lite"/>
    </source>
</evidence>
<sequence length="1138" mass="121927">MAVPAAVPVHHDADRAVRQVRRWLEESETSRPTLGARIMGHALRSDGGLRYLTEVVDGLVRPEDPQVAAAALRRASADAPGHLPSPLVWLARAGAVASRLAPRTTVAIARRFVRALVAHLVVDSRPRRLSKALRALRAGGEELNVNLLGEAVLGRAEAGRRVERTRALIEHPDVDYVSIKVSAATAPHSPWDVDGAVEEITAALFPLYEAARDASGTFVNLDMEEYRDLEVTLAVFERLMRDDRLRDLSAGIVLQAYLPESTSALERVQRLARERVESGGAPLRVRIVKGANLSMERVESELRGWPLAPWGSKVESDAHYKRMIDAALTPESTRSLHVGVAGHNLFDVAHAWDMATRRGVAGAVQFEMLLGMGEPVASAVARDVGALRLYTPVVDPADFDVALAYLVRRLEEVANPQNFLSRLPTLAATPADFDREERAFREACALAARPAPSPSHRAAGLPPAPQDGFRNASDADPAVETVRRQGAATLSRASARSAGAEAIAAARIEHATELAVSISEVHAGGLRWGRTAGAERARLLEDVADQLERRRDELVEVMASEAGKTLDQADPEVSEAIDFARYYARSARRLDDLDGAVPVPRALTVVTPPWNFPVAIPAGSTLAALAAGSAVILKPAEEARRCSAVLVDVLRGAGVPADVVRLIDIDPQRLGHALIGDPRVDQVILTGAFETAQGFLDSRPDLHLHAETSGKNAMIITPSADVDLAVRDLVASAFGHAGQKCSAASLAVLVGSVAESPRFHRQLRDAVTSLRVGAATDPGTQMGPVIAEPTGKLERGLTQLDGEETWWVEPRRLADGLWTPAVRGWVEPGAFLHRIECFGPVLGIMRARDLDHAIELVNAVDYGLTSGIHSVDEEEIRTWVDRIEAGNLYVNKATTGAIVQRQPFGGWKRSVVGPTVKAGGPHYVATLTGWDRAELSIGGDAGGELDPRVKAVVGAAGAEWVRAAALADQSAWDTQFDGGHDPTGLACEANVLRYVPTPTMVRWDGTAADDLVRVCAAMVRAGGSGIVSTAVPLPAPLAEAFDAAGVRVRRESSEASIAAMRDHGLARVRIVGTVDGEWRGHADIAVFDGPVTAAPALELMPFLREQAVSLTSHRYGTPFRPAQRVAKDLRHGGRLGRQ</sequence>
<organism evidence="9 10">
    <name type="scientific">Demequina muriae</name>
    <dbReference type="NCBI Taxonomy" id="3051664"/>
    <lineage>
        <taxon>Bacteria</taxon>
        <taxon>Bacillati</taxon>
        <taxon>Actinomycetota</taxon>
        <taxon>Actinomycetes</taxon>
        <taxon>Micrococcales</taxon>
        <taxon>Demequinaceae</taxon>
        <taxon>Demequina</taxon>
    </lineage>
</organism>
<comment type="catalytic activity">
    <reaction evidence="5">
        <text>L-glutamate 5-semialdehyde + NAD(+) + H2O = L-glutamate + NADH + 2 H(+)</text>
        <dbReference type="Rhea" id="RHEA:30235"/>
        <dbReference type="ChEBI" id="CHEBI:15377"/>
        <dbReference type="ChEBI" id="CHEBI:15378"/>
        <dbReference type="ChEBI" id="CHEBI:29985"/>
        <dbReference type="ChEBI" id="CHEBI:57540"/>
        <dbReference type="ChEBI" id="CHEBI:57945"/>
        <dbReference type="ChEBI" id="CHEBI:58066"/>
        <dbReference type="EC" id="1.2.1.88"/>
    </reaction>
</comment>
<keyword evidence="3" id="KW-0560">Oxidoreductase</keyword>
<dbReference type="Gene3D" id="3.40.605.10">
    <property type="entry name" value="Aldehyde Dehydrogenase, Chain A, domain 1"/>
    <property type="match status" value="1"/>
</dbReference>
<dbReference type="Gene3D" id="3.20.20.220">
    <property type="match status" value="1"/>
</dbReference>
<dbReference type="Pfam" id="PF00171">
    <property type="entry name" value="Aldedh"/>
    <property type="match status" value="1"/>
</dbReference>
<dbReference type="InterPro" id="IPR016162">
    <property type="entry name" value="Ald_DH_N"/>
</dbReference>
<protein>
    <recommendedName>
        <fullName evidence="2">L-glutamate gamma-semialdehyde dehydrogenase</fullName>
        <ecNumber evidence="2">1.2.1.88</ecNumber>
    </recommendedName>
</protein>
<evidence type="ECO:0000256" key="4">
    <source>
        <dbReference type="ARBA" id="ARBA00023027"/>
    </source>
</evidence>
<comment type="pathway">
    <text evidence="1">Amino-acid degradation; L-proline degradation into L-glutamate; L-glutamate from L-proline: step 2/2.</text>
</comment>
<dbReference type="InterPro" id="IPR016163">
    <property type="entry name" value="Ald_DH_C"/>
</dbReference>
<dbReference type="Gene3D" id="3.40.309.10">
    <property type="entry name" value="Aldehyde Dehydrogenase, Chain A, domain 2"/>
    <property type="match status" value="1"/>
</dbReference>
<gene>
    <name evidence="9" type="ORF">QQX02_12465</name>
</gene>
<dbReference type="InterPro" id="IPR025703">
    <property type="entry name" value="Bifunct_PutA"/>
</dbReference>
<keyword evidence="10" id="KW-1185">Reference proteome</keyword>
<comment type="caution">
    <text evidence="9">The sequence shown here is derived from an EMBL/GenBank/DDBJ whole genome shotgun (WGS) entry which is preliminary data.</text>
</comment>
<feature type="compositionally biased region" description="Low complexity" evidence="6">
    <location>
        <begin position="448"/>
        <end position="459"/>
    </location>
</feature>
<feature type="region of interest" description="Disordered" evidence="6">
    <location>
        <begin position="448"/>
        <end position="473"/>
    </location>
</feature>
<evidence type="ECO:0000256" key="2">
    <source>
        <dbReference type="ARBA" id="ARBA00012884"/>
    </source>
</evidence>
<dbReference type="PANTHER" id="PTHR42862">
    <property type="entry name" value="DELTA-1-PYRROLINE-5-CARBOXYLATE DEHYDROGENASE 1, ISOFORM A-RELATED"/>
    <property type="match status" value="1"/>
</dbReference>
<evidence type="ECO:0000256" key="3">
    <source>
        <dbReference type="ARBA" id="ARBA00023002"/>
    </source>
</evidence>
<keyword evidence="4" id="KW-0520">NAD</keyword>
<dbReference type="PIRSF" id="PIRSF000197">
    <property type="entry name" value="Bifunct_PutA"/>
    <property type="match status" value="1"/>
</dbReference>
<dbReference type="InterPro" id="IPR015590">
    <property type="entry name" value="Aldehyde_DH_dom"/>
</dbReference>
<accession>A0ABT8GJX1</accession>
<evidence type="ECO:0000313" key="9">
    <source>
        <dbReference type="EMBL" id="MDN4481735.1"/>
    </source>
</evidence>
<evidence type="ECO:0000259" key="7">
    <source>
        <dbReference type="Pfam" id="PF00171"/>
    </source>
</evidence>
<proteinExistence type="predicted"/>
<dbReference type="InterPro" id="IPR016161">
    <property type="entry name" value="Ald_DH/histidinol_DH"/>
</dbReference>
<dbReference type="Proteomes" id="UP001172708">
    <property type="component" value="Unassembled WGS sequence"/>
</dbReference>
<evidence type="ECO:0000313" key="10">
    <source>
        <dbReference type="Proteomes" id="UP001172708"/>
    </source>
</evidence>
<evidence type="ECO:0000259" key="8">
    <source>
        <dbReference type="Pfam" id="PF01619"/>
    </source>
</evidence>
<dbReference type="InterPro" id="IPR050485">
    <property type="entry name" value="Proline_metab_enzyme"/>
</dbReference>
<name>A0ABT8GJX1_9MICO</name>